<gene>
    <name evidence="1" type="ORF">ABV298_23755</name>
</gene>
<dbReference type="SUPFAM" id="SSF143011">
    <property type="entry name" value="RelE-like"/>
    <property type="match status" value="1"/>
</dbReference>
<dbReference type="InterPro" id="IPR052747">
    <property type="entry name" value="TA_system_RelE_toxin"/>
</dbReference>
<dbReference type="InterPro" id="IPR035093">
    <property type="entry name" value="RelE/ParE_toxin_dom_sf"/>
</dbReference>
<evidence type="ECO:0008006" key="2">
    <source>
        <dbReference type="Google" id="ProtNLM"/>
    </source>
</evidence>
<dbReference type="AlphaFoldDB" id="A0AAU8FFM1"/>
<evidence type="ECO:0000313" key="1">
    <source>
        <dbReference type="EMBL" id="XCH23315.1"/>
    </source>
</evidence>
<dbReference type="Gene3D" id="3.30.2310.20">
    <property type="entry name" value="RelE-like"/>
    <property type="match status" value="1"/>
</dbReference>
<name>A0AAU8FFM1_9BACT</name>
<dbReference type="RefSeq" id="WP_353718641.1">
    <property type="nucleotide sequence ID" value="NZ_CP159289.1"/>
</dbReference>
<sequence length="91" mass="10481">MEIVYAERFYKELSKLPARVQQSVKQVLIKLKAASNLESSGVDYALMRGRAKGAKYYRIRVGDYRIGVKYIHPDMIVIIIARRGEIYKLSS</sequence>
<proteinExistence type="predicted"/>
<dbReference type="PANTHER" id="PTHR38813:SF1">
    <property type="entry name" value="TOXIN RELE1-RELATED"/>
    <property type="match status" value="1"/>
</dbReference>
<accession>A0AAU8FFM1</accession>
<organism evidence="1">
    <name type="scientific">Dyadobacter sp. 676</name>
    <dbReference type="NCBI Taxonomy" id="3088362"/>
    <lineage>
        <taxon>Bacteria</taxon>
        <taxon>Pseudomonadati</taxon>
        <taxon>Bacteroidota</taxon>
        <taxon>Cytophagia</taxon>
        <taxon>Cytophagales</taxon>
        <taxon>Spirosomataceae</taxon>
        <taxon>Dyadobacter</taxon>
    </lineage>
</organism>
<dbReference type="EMBL" id="CP159289">
    <property type="protein sequence ID" value="XCH23315.1"/>
    <property type="molecule type" value="Genomic_DNA"/>
</dbReference>
<reference evidence="1" key="1">
    <citation type="submission" date="2024-06" db="EMBL/GenBank/DDBJ databases">
        <title>Sequencing and assembly of the genome of Dyadobacter sp. strain 676, a symbiont of Cyamopsis tetragonoloba.</title>
        <authorList>
            <person name="Guro P."/>
            <person name="Sazanova A."/>
            <person name="Kuznetsova I."/>
            <person name="Belimov A."/>
            <person name="Safronova V."/>
        </authorList>
    </citation>
    <scope>NUCLEOTIDE SEQUENCE</scope>
    <source>
        <strain evidence="1">676</strain>
    </source>
</reference>
<dbReference type="PANTHER" id="PTHR38813">
    <property type="match status" value="1"/>
</dbReference>
<protein>
    <recommendedName>
        <fullName evidence="2">Type II toxin-antitoxin system RelE/ParE family toxin</fullName>
    </recommendedName>
</protein>